<sequence length="35" mass="4216">MLSHLDTYSIECIQRKFSDYITIKDKSSKEYLEET</sequence>
<comment type="caution">
    <text evidence="1">The sequence shown here is derived from an EMBL/GenBank/DDBJ whole genome shotgun (WGS) entry which is preliminary data.</text>
</comment>
<gene>
    <name evidence="1" type="ORF">EV213_101365</name>
</gene>
<dbReference type="Proteomes" id="UP000295632">
    <property type="component" value="Unassembled WGS sequence"/>
</dbReference>
<reference evidence="1 2" key="1">
    <citation type="submission" date="2019-03" db="EMBL/GenBank/DDBJ databases">
        <title>Genomic Encyclopedia of Type Strains, Phase IV (KMG-IV): sequencing the most valuable type-strain genomes for metagenomic binning, comparative biology and taxonomic classification.</title>
        <authorList>
            <person name="Goeker M."/>
        </authorList>
    </citation>
    <scope>NUCLEOTIDE SEQUENCE [LARGE SCALE GENOMIC DNA]</scope>
    <source>
        <strain evidence="1 2">DSM 28697</strain>
    </source>
</reference>
<proteinExistence type="predicted"/>
<evidence type="ECO:0000313" key="1">
    <source>
        <dbReference type="EMBL" id="TDQ42935.1"/>
    </source>
</evidence>
<keyword evidence="2" id="KW-1185">Reference proteome</keyword>
<dbReference type="AlphaFoldDB" id="A0A4R6UDQ6"/>
<name>A0A4R6UDQ6_9BACI</name>
<dbReference type="EMBL" id="SNYJ01000001">
    <property type="protein sequence ID" value="TDQ42935.1"/>
    <property type="molecule type" value="Genomic_DNA"/>
</dbReference>
<protein>
    <submittedName>
        <fullName evidence="1">Uncharacterized protein</fullName>
    </submittedName>
</protein>
<accession>A0A4R6UDQ6</accession>
<evidence type="ECO:0000313" key="2">
    <source>
        <dbReference type="Proteomes" id="UP000295632"/>
    </source>
</evidence>
<organism evidence="1 2">
    <name type="scientific">Aureibacillus halotolerans</name>
    <dbReference type="NCBI Taxonomy" id="1508390"/>
    <lineage>
        <taxon>Bacteria</taxon>
        <taxon>Bacillati</taxon>
        <taxon>Bacillota</taxon>
        <taxon>Bacilli</taxon>
        <taxon>Bacillales</taxon>
        <taxon>Bacillaceae</taxon>
        <taxon>Aureibacillus</taxon>
    </lineage>
</organism>